<gene>
    <name evidence="2" type="ORF">Tco_0876339</name>
</gene>
<comment type="caution">
    <text evidence="2">The sequence shown here is derived from an EMBL/GenBank/DDBJ whole genome shotgun (WGS) entry which is preliminary data.</text>
</comment>
<evidence type="ECO:0000313" key="3">
    <source>
        <dbReference type="Proteomes" id="UP001151760"/>
    </source>
</evidence>
<proteinExistence type="predicted"/>
<reference evidence="2" key="2">
    <citation type="submission" date="2022-01" db="EMBL/GenBank/DDBJ databases">
        <authorList>
            <person name="Yamashiro T."/>
            <person name="Shiraishi A."/>
            <person name="Satake H."/>
            <person name="Nakayama K."/>
        </authorList>
    </citation>
    <scope>NUCLEOTIDE SEQUENCE</scope>
</reference>
<feature type="region of interest" description="Disordered" evidence="1">
    <location>
        <begin position="34"/>
        <end position="58"/>
    </location>
</feature>
<dbReference type="EMBL" id="BQNB010013575">
    <property type="protein sequence ID" value="GJT17633.1"/>
    <property type="molecule type" value="Genomic_DNA"/>
</dbReference>
<evidence type="ECO:0000313" key="2">
    <source>
        <dbReference type="EMBL" id="GJT17633.1"/>
    </source>
</evidence>
<protein>
    <submittedName>
        <fullName evidence="2">Uncharacterized protein</fullName>
    </submittedName>
</protein>
<sequence>MNMERGDGGGVGKAKYSRHNFLRKRKVSRLIVGRIPPTGSSRHPPSKVAAPSAGNTSSSTGRALIWWIGGPAGPIQEDDECADVDSSLEVAYLACWSISELMSMLMDIKFSLVRVFGAGLKVECSSIAVLFFPSPRFFPLGFSWEGFLRRQDRLAVYTPMMLLRDDFEALCTLKWFFPIGVIVSVLFS</sequence>
<name>A0ABQ5BTJ5_9ASTR</name>
<accession>A0ABQ5BTJ5</accession>
<dbReference type="Proteomes" id="UP001151760">
    <property type="component" value="Unassembled WGS sequence"/>
</dbReference>
<reference evidence="2" key="1">
    <citation type="journal article" date="2022" name="Int. J. Mol. Sci.">
        <title>Draft Genome of Tanacetum Coccineum: Genomic Comparison of Closely Related Tanacetum-Family Plants.</title>
        <authorList>
            <person name="Yamashiro T."/>
            <person name="Shiraishi A."/>
            <person name="Nakayama K."/>
            <person name="Satake H."/>
        </authorList>
    </citation>
    <scope>NUCLEOTIDE SEQUENCE</scope>
</reference>
<evidence type="ECO:0000256" key="1">
    <source>
        <dbReference type="SAM" id="MobiDB-lite"/>
    </source>
</evidence>
<keyword evidence="3" id="KW-1185">Reference proteome</keyword>
<organism evidence="2 3">
    <name type="scientific">Tanacetum coccineum</name>
    <dbReference type="NCBI Taxonomy" id="301880"/>
    <lineage>
        <taxon>Eukaryota</taxon>
        <taxon>Viridiplantae</taxon>
        <taxon>Streptophyta</taxon>
        <taxon>Embryophyta</taxon>
        <taxon>Tracheophyta</taxon>
        <taxon>Spermatophyta</taxon>
        <taxon>Magnoliopsida</taxon>
        <taxon>eudicotyledons</taxon>
        <taxon>Gunneridae</taxon>
        <taxon>Pentapetalae</taxon>
        <taxon>asterids</taxon>
        <taxon>campanulids</taxon>
        <taxon>Asterales</taxon>
        <taxon>Asteraceae</taxon>
        <taxon>Asteroideae</taxon>
        <taxon>Anthemideae</taxon>
        <taxon>Anthemidinae</taxon>
        <taxon>Tanacetum</taxon>
    </lineage>
</organism>